<name>A0A7C9E1G9_OPUST</name>
<accession>A0A7C9E1G9</accession>
<dbReference type="AlphaFoldDB" id="A0A7C9E1G9"/>
<dbReference type="EMBL" id="GISG01197420">
    <property type="protein sequence ID" value="MBA4657604.1"/>
    <property type="molecule type" value="Transcribed_RNA"/>
</dbReference>
<organism evidence="2">
    <name type="scientific">Opuntia streptacantha</name>
    <name type="common">Prickly pear cactus</name>
    <name type="synonym">Opuntia cardona</name>
    <dbReference type="NCBI Taxonomy" id="393608"/>
    <lineage>
        <taxon>Eukaryota</taxon>
        <taxon>Viridiplantae</taxon>
        <taxon>Streptophyta</taxon>
        <taxon>Embryophyta</taxon>
        <taxon>Tracheophyta</taxon>
        <taxon>Spermatophyta</taxon>
        <taxon>Magnoliopsida</taxon>
        <taxon>eudicotyledons</taxon>
        <taxon>Gunneridae</taxon>
        <taxon>Pentapetalae</taxon>
        <taxon>Caryophyllales</taxon>
        <taxon>Cactineae</taxon>
        <taxon>Cactaceae</taxon>
        <taxon>Opuntioideae</taxon>
        <taxon>Opuntia</taxon>
    </lineage>
</organism>
<proteinExistence type="predicted"/>
<dbReference type="EMBL" id="GISG01197413">
    <property type="protein sequence ID" value="MBA4657598.1"/>
    <property type="molecule type" value="Transcribed_RNA"/>
</dbReference>
<protein>
    <submittedName>
        <fullName evidence="2">Uncharacterized protein</fullName>
    </submittedName>
</protein>
<reference evidence="2" key="1">
    <citation type="journal article" date="2013" name="J. Plant Res.">
        <title>Effect of fungi and light on seed germination of three Opuntia species from semiarid lands of central Mexico.</title>
        <authorList>
            <person name="Delgado-Sanchez P."/>
            <person name="Jimenez-Bremont J.F."/>
            <person name="Guerrero-Gonzalez Mde L."/>
            <person name="Flores J."/>
        </authorList>
    </citation>
    <scope>NUCLEOTIDE SEQUENCE</scope>
    <source>
        <tissue evidence="2">Cladode</tissue>
    </source>
</reference>
<dbReference type="PANTHER" id="PTHR36337">
    <property type="entry name" value="OBSCURIN-LIKE PROTEIN"/>
    <property type="match status" value="1"/>
</dbReference>
<evidence type="ECO:0000313" key="2">
    <source>
        <dbReference type="EMBL" id="MBA4657601.1"/>
    </source>
</evidence>
<evidence type="ECO:0000256" key="1">
    <source>
        <dbReference type="SAM" id="MobiDB-lite"/>
    </source>
</evidence>
<feature type="region of interest" description="Disordered" evidence="1">
    <location>
        <begin position="798"/>
        <end position="827"/>
    </location>
</feature>
<dbReference type="PANTHER" id="PTHR36337:SF1">
    <property type="entry name" value="OBSCURIN-LIKE PROTEIN"/>
    <property type="match status" value="1"/>
</dbReference>
<reference evidence="2" key="2">
    <citation type="submission" date="2020-07" db="EMBL/GenBank/DDBJ databases">
        <authorList>
            <person name="Vera ALvarez R."/>
            <person name="Arias-Moreno D.M."/>
            <person name="Jimenez-Jacinto V."/>
            <person name="Jimenez-Bremont J.F."/>
            <person name="Swaminathan K."/>
            <person name="Moose S.P."/>
            <person name="Guerrero-Gonzalez M.L."/>
            <person name="Marino-Ramirez L."/>
            <person name="Landsman D."/>
            <person name="Rodriguez-Kessler M."/>
            <person name="Delgado-Sanchez P."/>
        </authorList>
    </citation>
    <scope>NUCLEOTIDE SEQUENCE</scope>
    <source>
        <tissue evidence="2">Cladode</tissue>
    </source>
</reference>
<sequence>MSKQIHNLFLEEWLRSSSGNRTGSNGNLSQSSNSSAQTIIQSWAELRSCLQQKAFHQNHLNALKALVNSQASLYVADPQAKLVISILSSPHISLLHDSYPLFLRLLYIWVRKSRPSSVLIDSAVEIVAHLFSDQFDAKKSAPLFAEGVLLVGAFSLAPSVSGNTKTVCLQLLCRMLEENYQQVGSVGERVPDILGGIGYALCSSDGVHFLRLLDFLLGDWVKLEVPHDISHALMILHLVEWVVYGFISAGSSEKISLFTREAMENHKTGYAMFAVLMAAAGALRASKRPVKHTERMIIVSRLRISAEAQMENVATDLVVKIRISGNCITEDSETSFLLHCLSVAVARSGGLTFAKGPLLVCLGLALVIEVFPLRRLYATILENPTGNSMDHISDGLKKHLDGILFKEAGAATGIFCTLYPSANEEDKLSVEDLVWDFCHDIYLRHRKVALLLRGRSDQLLNDLEKIAESAFLMTVVFALAVTKHKLNSKFPMEVQMNVSVKILASFSCLEYFRRIRVPEYVETIKSAVASVQANESAVVSFVQSLPSYNDLANPPEFLHLRNVKYAWYQDEVQTARILFYLRVIPTSVSCLPSDLFRNVVAATMFLYMGHPDAKVARASHAVFVSFISSEKESDQDERTSLKEQLVFYYMKRSLEAYPGITPFDGLASGVSALVRHLPAGSPSIYYCIHSLVEKANGLCRVVTAVETDGWKNWQGESESCKKILELLLRLISLVDIQVLPELLKLLAQLIVGLPKDGQNMVLDELYVLVAESDDVTRKPTLVSWLQSLSYLCSKPTGRNKDPADVRKGENDPRSSDSLSLHHVTARL</sequence>
<dbReference type="EMBL" id="GISG01197416">
    <property type="protein sequence ID" value="MBA4657601.1"/>
    <property type="molecule type" value="Transcribed_RNA"/>
</dbReference>
<feature type="compositionally biased region" description="Basic and acidic residues" evidence="1">
    <location>
        <begin position="798"/>
        <end position="814"/>
    </location>
</feature>